<proteinExistence type="predicted"/>
<evidence type="ECO:0000313" key="2">
    <source>
        <dbReference type="Proteomes" id="UP000284684"/>
    </source>
</evidence>
<dbReference type="AlphaFoldDB" id="A0A423GTV6"/>
<evidence type="ECO:0000313" key="1">
    <source>
        <dbReference type="EMBL" id="RON00559.1"/>
    </source>
</evidence>
<protein>
    <submittedName>
        <fullName evidence="1">Uncharacterized protein</fullName>
    </submittedName>
</protein>
<sequence>MGYFLKSMRWQDYPLAGDEQKSDFFEVYPPMVLIIGRIAVAADRYGGGAKTERSCLFRAFFEPIGMNAA</sequence>
<reference evidence="1 2" key="1">
    <citation type="submission" date="2016-10" db="EMBL/GenBank/DDBJ databases">
        <title>Comparative genome analysis of multiple Pseudomonas spp. focuses on biocontrol and plant growth promoting traits.</title>
        <authorList>
            <person name="Tao X.-Y."/>
            <person name="Taylor C.G."/>
        </authorList>
    </citation>
    <scope>NUCLEOTIDE SEQUENCE [LARGE SCALE GENOMIC DNA]</scope>
    <source>
        <strain evidence="1 2">37D10</strain>
    </source>
</reference>
<name>A0A423GTV6_9PSED</name>
<organism evidence="1 2">
    <name type="scientific">Pseudomonas brassicacearum</name>
    <dbReference type="NCBI Taxonomy" id="930166"/>
    <lineage>
        <taxon>Bacteria</taxon>
        <taxon>Pseudomonadati</taxon>
        <taxon>Pseudomonadota</taxon>
        <taxon>Gammaproteobacteria</taxon>
        <taxon>Pseudomonadales</taxon>
        <taxon>Pseudomonadaceae</taxon>
        <taxon>Pseudomonas</taxon>
    </lineage>
</organism>
<comment type="caution">
    <text evidence="1">The sequence shown here is derived from an EMBL/GenBank/DDBJ whole genome shotgun (WGS) entry which is preliminary data.</text>
</comment>
<dbReference type="Proteomes" id="UP000284684">
    <property type="component" value="Unassembled WGS sequence"/>
</dbReference>
<dbReference type="EMBL" id="MOBI01000011">
    <property type="protein sequence ID" value="RON00559.1"/>
    <property type="molecule type" value="Genomic_DNA"/>
</dbReference>
<gene>
    <name evidence="1" type="ORF">BK658_09700</name>
</gene>
<accession>A0A423GTV6</accession>